<keyword evidence="3" id="KW-1185">Reference proteome</keyword>
<name>A0ABZ2LYV4_9BACT</name>
<evidence type="ECO:0000313" key="2">
    <source>
        <dbReference type="EMBL" id="WXB14295.1"/>
    </source>
</evidence>
<reference evidence="2 3" key="1">
    <citation type="submission" date="2021-12" db="EMBL/GenBank/DDBJ databases">
        <title>Discovery of the Pendulisporaceae a myxobacterial family with distinct sporulation behavior and unique specialized metabolism.</title>
        <authorList>
            <person name="Garcia R."/>
            <person name="Popoff A."/>
            <person name="Bader C.D."/>
            <person name="Loehr J."/>
            <person name="Walesch S."/>
            <person name="Walt C."/>
            <person name="Boldt J."/>
            <person name="Bunk B."/>
            <person name="Haeckl F.J.F.P.J."/>
            <person name="Gunesch A.P."/>
            <person name="Birkelbach J."/>
            <person name="Nuebel U."/>
            <person name="Pietschmann T."/>
            <person name="Bach T."/>
            <person name="Mueller R."/>
        </authorList>
    </citation>
    <scope>NUCLEOTIDE SEQUENCE [LARGE SCALE GENOMIC DNA]</scope>
    <source>
        <strain evidence="2 3">MSr11954</strain>
    </source>
</reference>
<gene>
    <name evidence="2" type="ORF">LZC94_41530</name>
</gene>
<evidence type="ECO:0000313" key="3">
    <source>
        <dbReference type="Proteomes" id="UP001370348"/>
    </source>
</evidence>
<dbReference type="RefSeq" id="WP_394823915.1">
    <property type="nucleotide sequence ID" value="NZ_CP089984.1"/>
</dbReference>
<accession>A0ABZ2LYV4</accession>
<dbReference type="InterPro" id="IPR018691">
    <property type="entry name" value="DUF2188"/>
</dbReference>
<organism evidence="2 3">
    <name type="scientific">Pendulispora albinea</name>
    <dbReference type="NCBI Taxonomy" id="2741071"/>
    <lineage>
        <taxon>Bacteria</taxon>
        <taxon>Pseudomonadati</taxon>
        <taxon>Myxococcota</taxon>
        <taxon>Myxococcia</taxon>
        <taxon>Myxococcales</taxon>
        <taxon>Sorangiineae</taxon>
        <taxon>Pendulisporaceae</taxon>
        <taxon>Pendulispora</taxon>
    </lineage>
</organism>
<evidence type="ECO:0000256" key="1">
    <source>
        <dbReference type="SAM" id="MobiDB-lite"/>
    </source>
</evidence>
<sequence length="60" mass="6474">MHFHLRPYAGAWRLSEESGMVAGIFATADAALEFARSESRGAPGSSTVIELDAGTVRERH</sequence>
<proteinExistence type="predicted"/>
<feature type="region of interest" description="Disordered" evidence="1">
    <location>
        <begin position="37"/>
        <end position="60"/>
    </location>
</feature>
<dbReference type="EMBL" id="CP089984">
    <property type="protein sequence ID" value="WXB14295.1"/>
    <property type="molecule type" value="Genomic_DNA"/>
</dbReference>
<dbReference type="Pfam" id="PF09954">
    <property type="entry name" value="DUF2188"/>
    <property type="match status" value="1"/>
</dbReference>
<dbReference type="Proteomes" id="UP001370348">
    <property type="component" value="Chromosome"/>
</dbReference>
<protein>
    <submittedName>
        <fullName evidence="2">DUF2188 domain-containing protein</fullName>
    </submittedName>
</protein>